<accession>A0A2S3R4V5</accession>
<dbReference type="KEGG" id="vvl:VV93_v1c16180"/>
<sequence length="345" mass="38335">MASALEHLLFDKYHSVFDVGSNSGMKILICDDSAVARKSISRSIVCDRAIHLIEARDGYEALQIMMEQNIDLLFLDLTMPIMDGFELLASLPVSQHHTDVIVISGDVQAEAKQRCLELGAFAFVSKPFSKREIEPFFSQFGLQYADPHSKPELSSDPKLTSFSKFKELTNIALGKGAAIMADHLNEFIQLPVPNVGPLTYGELYMTMVDVIKREGAVAVSQRFVGGGIHGEALVCLWGRDIDVIGQKLGYHQDFTTHNEIILNVSNLLVSSFLTSLGSQLDKQFSLRQPAIIDSFSAIGDSEKESQELFTVEYTYFAESLDFECEVLFLIDKPSVGIIYEIMESL</sequence>
<organism evidence="3 4">
    <name type="scientific">Vibrio vulnificus</name>
    <dbReference type="NCBI Taxonomy" id="672"/>
    <lineage>
        <taxon>Bacteria</taxon>
        <taxon>Pseudomonadati</taxon>
        <taxon>Pseudomonadota</taxon>
        <taxon>Gammaproteobacteria</taxon>
        <taxon>Vibrionales</taxon>
        <taxon>Vibrionaceae</taxon>
        <taxon>Vibrio</taxon>
    </lineage>
</organism>
<dbReference type="SMART" id="SM00448">
    <property type="entry name" value="REC"/>
    <property type="match status" value="1"/>
</dbReference>
<evidence type="ECO:0000313" key="3">
    <source>
        <dbReference type="EMBL" id="POB48716.1"/>
    </source>
</evidence>
<dbReference type="InterPro" id="IPR050595">
    <property type="entry name" value="Bact_response_regulator"/>
</dbReference>
<name>A0A2S3R4V5_VIBVL</name>
<evidence type="ECO:0000313" key="4">
    <source>
        <dbReference type="Proteomes" id="UP000237466"/>
    </source>
</evidence>
<dbReference type="Proteomes" id="UP000237466">
    <property type="component" value="Unassembled WGS sequence"/>
</dbReference>
<dbReference type="SUPFAM" id="SSF52172">
    <property type="entry name" value="CheY-like"/>
    <property type="match status" value="1"/>
</dbReference>
<dbReference type="GO" id="GO:0006935">
    <property type="term" value="P:chemotaxis"/>
    <property type="evidence" value="ECO:0007669"/>
    <property type="project" value="UniProtKB-KW"/>
</dbReference>
<dbReference type="Gene3D" id="3.40.50.2300">
    <property type="match status" value="1"/>
</dbReference>
<protein>
    <submittedName>
        <fullName evidence="3">Response regulator</fullName>
    </submittedName>
</protein>
<dbReference type="Gene3D" id="3.40.1550.10">
    <property type="entry name" value="CheC-like"/>
    <property type="match status" value="1"/>
</dbReference>
<evidence type="ECO:0000256" key="2">
    <source>
        <dbReference type="ARBA" id="ARBA00022553"/>
    </source>
</evidence>
<reference evidence="3 4" key="1">
    <citation type="journal article" date="2018" name="Front. Microbiol.">
        <title>Phylogeny of Vibrio vulnificus from the Analysis of the Core-Genome: Implications for Intra-Species Taxonomy.</title>
        <authorList>
            <person name="Roig F.J."/>
            <person name="Gonzalez-Candelas F."/>
            <person name="Sanjuan E."/>
            <person name="Fouz B."/>
            <person name="Feil E.J."/>
            <person name="Llorens C."/>
            <person name="Baker-Austin C."/>
            <person name="Oliver J.D."/>
            <person name="Danin-Poleg Y."/>
            <person name="Gibas C.J."/>
            <person name="Kashi Y."/>
            <person name="Gulig P.A."/>
            <person name="Morrison S.S."/>
            <person name="Amaro C."/>
        </authorList>
    </citation>
    <scope>NUCLEOTIDE SEQUENCE [LARGE SCALE GENOMIC DNA]</scope>
    <source>
        <strain evidence="3 4">CECT4608</strain>
    </source>
</reference>
<dbReference type="SUPFAM" id="SSF103039">
    <property type="entry name" value="CheC-like"/>
    <property type="match status" value="1"/>
</dbReference>
<dbReference type="CDD" id="cd17910">
    <property type="entry name" value="CheC_ClassII"/>
    <property type="match status" value="1"/>
</dbReference>
<proteinExistence type="predicted"/>
<dbReference type="GO" id="GO:0000160">
    <property type="term" value="P:phosphorelay signal transduction system"/>
    <property type="evidence" value="ECO:0007669"/>
    <property type="project" value="InterPro"/>
</dbReference>
<dbReference type="Pfam" id="PF00072">
    <property type="entry name" value="Response_reg"/>
    <property type="match status" value="1"/>
</dbReference>
<keyword evidence="2" id="KW-0597">Phosphoprotein</keyword>
<dbReference type="InterPro" id="IPR001789">
    <property type="entry name" value="Sig_transdc_resp-reg_receiver"/>
</dbReference>
<dbReference type="EMBL" id="PDGH01000065">
    <property type="protein sequence ID" value="POB48716.1"/>
    <property type="molecule type" value="Genomic_DNA"/>
</dbReference>
<gene>
    <name evidence="3" type="ORF">CRN52_07740</name>
</gene>
<keyword evidence="1" id="KW-0145">Chemotaxis</keyword>
<dbReference type="CDD" id="cd17593">
    <property type="entry name" value="REC_CheC-like"/>
    <property type="match status" value="1"/>
</dbReference>
<dbReference type="InterPro" id="IPR028976">
    <property type="entry name" value="CheC-like_sf"/>
</dbReference>
<evidence type="ECO:0000256" key="1">
    <source>
        <dbReference type="ARBA" id="ARBA00022500"/>
    </source>
</evidence>
<dbReference type="InterPro" id="IPR011006">
    <property type="entry name" value="CheY-like_superfamily"/>
</dbReference>
<dbReference type="PANTHER" id="PTHR44591">
    <property type="entry name" value="STRESS RESPONSE REGULATOR PROTEIN 1"/>
    <property type="match status" value="1"/>
</dbReference>
<dbReference type="PANTHER" id="PTHR44591:SF24">
    <property type="entry name" value="PROTEIN-GLUTAMATE METHYLESTERASE_PROTEIN-GLUTAMINE GLUTAMINASE 1"/>
    <property type="match status" value="1"/>
</dbReference>
<dbReference type="AlphaFoldDB" id="A0A2S3R4V5"/>
<dbReference type="PROSITE" id="PS50110">
    <property type="entry name" value="RESPONSE_REGULATORY"/>
    <property type="match status" value="1"/>
</dbReference>
<comment type="caution">
    <text evidence="3">The sequence shown here is derived from an EMBL/GenBank/DDBJ whole genome shotgun (WGS) entry which is preliminary data.</text>
</comment>